<evidence type="ECO:0000313" key="2">
    <source>
        <dbReference type="EMBL" id="BDZ49402.1"/>
    </source>
</evidence>
<feature type="compositionally biased region" description="Basic and acidic residues" evidence="1">
    <location>
        <begin position="83"/>
        <end position="107"/>
    </location>
</feature>
<feature type="compositionally biased region" description="Basic and acidic residues" evidence="1">
    <location>
        <begin position="1"/>
        <end position="28"/>
    </location>
</feature>
<evidence type="ECO:0000313" key="3">
    <source>
        <dbReference type="Proteomes" id="UP001321486"/>
    </source>
</evidence>
<feature type="compositionally biased region" description="Basic and acidic residues" evidence="1">
    <location>
        <begin position="114"/>
        <end position="130"/>
    </location>
</feature>
<accession>A0ABM8GLW3</accession>
<sequence>MQQDDRIDHVAQVDRPRTVFSGDLEHADVSGVARDSAHDDVVGDDADADSGPEVDEQRVLRVGRLPGPAFGDDGRDDVLVEQRGESCRRRDAVPDRHVVPLGQERRIQHGPRFGVDRPRRGDAHPGDPRPVDGVLVEDPADPFADAREQSVGGVAGGRRERGAGDDAAGQVEEDDGHQRRIEVHADRVRAGGIERQQRARLSHSAAGLAGDPDHPDVHEALADVRDGLRRQTRGRGELDAAEPGLGTPDVPEDDRFVQVGQLRQVGAAAPGHAIQALGVTRLSSIGRGRRTAQV</sequence>
<protein>
    <submittedName>
        <fullName evidence="2">Uncharacterized protein</fullName>
    </submittedName>
</protein>
<feature type="compositionally biased region" description="Basic and acidic residues" evidence="1">
    <location>
        <begin position="176"/>
        <end position="189"/>
    </location>
</feature>
<name>A0ABM8GLW3_9MICO</name>
<feature type="compositionally biased region" description="Basic and acidic residues" evidence="1">
    <location>
        <begin position="211"/>
        <end position="238"/>
    </location>
</feature>
<feature type="region of interest" description="Disordered" evidence="1">
    <location>
        <begin position="83"/>
        <end position="252"/>
    </location>
</feature>
<feature type="region of interest" description="Disordered" evidence="1">
    <location>
        <begin position="1"/>
        <end position="56"/>
    </location>
</feature>
<reference evidence="3" key="1">
    <citation type="journal article" date="2019" name="Int. J. Syst. Evol. Microbiol.">
        <title>The Global Catalogue of Microorganisms (GCM) 10K type strain sequencing project: providing services to taxonomists for standard genome sequencing and annotation.</title>
        <authorList>
            <consortium name="The Broad Institute Genomics Platform"/>
            <consortium name="The Broad Institute Genome Sequencing Center for Infectious Disease"/>
            <person name="Wu L."/>
            <person name="Ma J."/>
        </authorList>
    </citation>
    <scope>NUCLEOTIDE SEQUENCE [LARGE SCALE GENOMIC DNA]</scope>
    <source>
        <strain evidence="3">NBRC 108728</strain>
    </source>
</reference>
<dbReference type="Proteomes" id="UP001321486">
    <property type="component" value="Chromosome"/>
</dbReference>
<proteinExistence type="predicted"/>
<feature type="compositionally biased region" description="Acidic residues" evidence="1">
    <location>
        <begin position="42"/>
        <end position="54"/>
    </location>
</feature>
<evidence type="ECO:0000256" key="1">
    <source>
        <dbReference type="SAM" id="MobiDB-lite"/>
    </source>
</evidence>
<organism evidence="2 3">
    <name type="scientific">Frondihabitans sucicola</name>
    <dbReference type="NCBI Taxonomy" id="1268041"/>
    <lineage>
        <taxon>Bacteria</taxon>
        <taxon>Bacillati</taxon>
        <taxon>Actinomycetota</taxon>
        <taxon>Actinomycetes</taxon>
        <taxon>Micrococcales</taxon>
        <taxon>Microbacteriaceae</taxon>
        <taxon>Frondihabitans</taxon>
    </lineage>
</organism>
<dbReference type="EMBL" id="AP027732">
    <property type="protein sequence ID" value="BDZ49402.1"/>
    <property type="molecule type" value="Genomic_DNA"/>
</dbReference>
<keyword evidence="3" id="KW-1185">Reference proteome</keyword>
<gene>
    <name evidence="2" type="ORF">GCM10025867_16430</name>
</gene>